<keyword evidence="3" id="KW-0804">Transcription</keyword>
<organism evidence="5 6">
    <name type="scientific">Paraburkholderia edwinii</name>
    <dbReference type="NCBI Taxonomy" id="2861782"/>
    <lineage>
        <taxon>Bacteria</taxon>
        <taxon>Pseudomonadati</taxon>
        <taxon>Pseudomonadota</taxon>
        <taxon>Betaproteobacteria</taxon>
        <taxon>Burkholderiales</taxon>
        <taxon>Burkholderiaceae</taxon>
        <taxon>Paraburkholderia</taxon>
    </lineage>
</organism>
<dbReference type="PROSITE" id="PS01124">
    <property type="entry name" value="HTH_ARAC_FAMILY_2"/>
    <property type="match status" value="1"/>
</dbReference>
<dbReference type="PRINTS" id="PR00032">
    <property type="entry name" value="HTHARAC"/>
</dbReference>
<dbReference type="Gene3D" id="1.10.10.60">
    <property type="entry name" value="Homeodomain-like"/>
    <property type="match status" value="2"/>
</dbReference>
<evidence type="ECO:0000256" key="2">
    <source>
        <dbReference type="ARBA" id="ARBA00023125"/>
    </source>
</evidence>
<dbReference type="InterPro" id="IPR009057">
    <property type="entry name" value="Homeodomain-like_sf"/>
</dbReference>
<dbReference type="InterPro" id="IPR018060">
    <property type="entry name" value="HTH_AraC"/>
</dbReference>
<keyword evidence="2" id="KW-0238">DNA-binding</keyword>
<dbReference type="PANTHER" id="PTHR11019:SF159">
    <property type="entry name" value="TRANSCRIPTIONAL REGULATOR-RELATED"/>
    <property type="match status" value="1"/>
</dbReference>
<feature type="domain" description="HTH araC/xylS-type" evidence="4">
    <location>
        <begin position="210"/>
        <end position="312"/>
    </location>
</feature>
<dbReference type="Proteomes" id="UP000826462">
    <property type="component" value="Chromosome 1"/>
</dbReference>
<dbReference type="Pfam" id="PF12852">
    <property type="entry name" value="Cupin_6"/>
    <property type="match status" value="1"/>
</dbReference>
<dbReference type="InterPro" id="IPR020449">
    <property type="entry name" value="Tscrpt_reg_AraC-type_HTH"/>
</dbReference>
<evidence type="ECO:0000256" key="3">
    <source>
        <dbReference type="ARBA" id="ARBA00023163"/>
    </source>
</evidence>
<evidence type="ECO:0000259" key="4">
    <source>
        <dbReference type="PROSITE" id="PS01124"/>
    </source>
</evidence>
<reference evidence="5 6" key="1">
    <citation type="submission" date="2021-07" db="EMBL/GenBank/DDBJ databases">
        <title>Paraburkholderia edwinii protects Aspergillus sp. from phenazines by acting as a toxin sponge.</title>
        <authorList>
            <person name="Dahlstrom K.M."/>
            <person name="Newman D.K."/>
        </authorList>
    </citation>
    <scope>NUCLEOTIDE SEQUENCE [LARGE SCALE GENOMIC DNA]</scope>
    <source>
        <strain evidence="5 6">Pe01</strain>
    </source>
</reference>
<sequence>MTRLSRISTTDLDNLLMRLDVKFVDLAECHVSPGWSLSFTASKMPGLHYNLDGTGELVVGENAPIRLSPHMLIIVPADRPFRITASDPQGRVPLLRMVDLDASEQSNTLVRYVAGTEKPEVTLVCGYFQATYGTTIELFSGLTSPIVEHFDVEDRLDQKLKSVIDELAEQQVGVSAMTTTLLKQVLVMLLRRSLTSTSELGERFSILSDPQIARAFSEMVNRPGAPHSIHTLAQLSGLSRSSFMLRFADLIGESPIAVLRQLRMRQAATMLASNYELSIDQIARNVGYASRSSFLRAFRKVYGMDPSEYMDTERP</sequence>
<dbReference type="PANTHER" id="PTHR11019">
    <property type="entry name" value="HTH-TYPE TRANSCRIPTIONAL REGULATOR NIMR"/>
    <property type="match status" value="1"/>
</dbReference>
<gene>
    <name evidence="5" type="ORF">KZJ38_12090</name>
</gene>
<keyword evidence="6" id="KW-1185">Reference proteome</keyword>
<dbReference type="InterPro" id="IPR032783">
    <property type="entry name" value="AraC_lig"/>
</dbReference>
<dbReference type="EMBL" id="CP080095">
    <property type="protein sequence ID" value="QYD67142.1"/>
    <property type="molecule type" value="Genomic_DNA"/>
</dbReference>
<protein>
    <submittedName>
        <fullName evidence="5">AraC family transcriptional regulator</fullName>
    </submittedName>
</protein>
<evidence type="ECO:0000313" key="5">
    <source>
        <dbReference type="EMBL" id="QYD67142.1"/>
    </source>
</evidence>
<proteinExistence type="predicted"/>
<dbReference type="SUPFAM" id="SSF51182">
    <property type="entry name" value="RmlC-like cupins"/>
    <property type="match status" value="1"/>
</dbReference>
<dbReference type="RefSeq" id="WP_219796136.1">
    <property type="nucleotide sequence ID" value="NZ_CP080095.1"/>
</dbReference>
<dbReference type="InterPro" id="IPR011051">
    <property type="entry name" value="RmlC_Cupin_sf"/>
</dbReference>
<dbReference type="SMART" id="SM00342">
    <property type="entry name" value="HTH_ARAC"/>
    <property type="match status" value="1"/>
</dbReference>
<evidence type="ECO:0000313" key="6">
    <source>
        <dbReference type="Proteomes" id="UP000826462"/>
    </source>
</evidence>
<evidence type="ECO:0000256" key="1">
    <source>
        <dbReference type="ARBA" id="ARBA00023015"/>
    </source>
</evidence>
<keyword evidence="1" id="KW-0805">Transcription regulation</keyword>
<dbReference type="SUPFAM" id="SSF46689">
    <property type="entry name" value="Homeodomain-like"/>
    <property type="match status" value="1"/>
</dbReference>
<dbReference type="Pfam" id="PF12833">
    <property type="entry name" value="HTH_18"/>
    <property type="match status" value="1"/>
</dbReference>
<name>A0ABX8UEI2_9BURK</name>
<accession>A0ABX8UEI2</accession>